<keyword evidence="16" id="KW-0675">Receptor</keyword>
<evidence type="ECO:0000256" key="8">
    <source>
        <dbReference type="ARBA" id="ARBA00023077"/>
    </source>
</evidence>
<keyword evidence="7" id="KW-0406">Ion transport</keyword>
<gene>
    <name evidence="16" type="ordered locus">TERTU_1265</name>
</gene>
<dbReference type="PROSITE" id="PS52016">
    <property type="entry name" value="TONB_DEPENDENT_REC_3"/>
    <property type="match status" value="1"/>
</dbReference>
<keyword evidence="13" id="KW-0732">Signal</keyword>
<evidence type="ECO:0000256" key="10">
    <source>
        <dbReference type="ARBA" id="ARBA00023237"/>
    </source>
</evidence>
<dbReference type="InterPro" id="IPR039426">
    <property type="entry name" value="TonB-dep_rcpt-like"/>
</dbReference>
<dbReference type="AlphaFoldDB" id="C5BRV3"/>
<dbReference type="RefSeq" id="WP_015818988.1">
    <property type="nucleotide sequence ID" value="NC_012997.1"/>
</dbReference>
<keyword evidence="4" id="KW-0410">Iron transport</keyword>
<protein>
    <submittedName>
        <fullName evidence="16">TonB-dependent receptor</fullName>
    </submittedName>
</protein>
<evidence type="ECO:0000259" key="15">
    <source>
        <dbReference type="Pfam" id="PF07715"/>
    </source>
</evidence>
<dbReference type="Gene3D" id="2.40.170.20">
    <property type="entry name" value="TonB-dependent receptor, beta-barrel domain"/>
    <property type="match status" value="1"/>
</dbReference>
<dbReference type="OrthoDB" id="127311at2"/>
<comment type="subcellular location">
    <subcellularLocation>
        <location evidence="1 11">Cell outer membrane</location>
        <topology evidence="1 11">Multi-pass membrane protein</topology>
    </subcellularLocation>
</comment>
<feature type="domain" description="TonB-dependent receptor-like beta-barrel" evidence="14">
    <location>
        <begin position="288"/>
        <end position="722"/>
    </location>
</feature>
<dbReference type="SUPFAM" id="SSF56935">
    <property type="entry name" value="Porins"/>
    <property type="match status" value="1"/>
</dbReference>
<dbReference type="InterPro" id="IPR036942">
    <property type="entry name" value="Beta-barrel_TonB_sf"/>
</dbReference>
<keyword evidence="17" id="KW-1185">Reference proteome</keyword>
<dbReference type="Pfam" id="PF00593">
    <property type="entry name" value="TonB_dep_Rec_b-barrel"/>
    <property type="match status" value="1"/>
</dbReference>
<dbReference type="GO" id="GO:0009279">
    <property type="term" value="C:cell outer membrane"/>
    <property type="evidence" value="ECO:0007669"/>
    <property type="project" value="UniProtKB-SubCell"/>
</dbReference>
<evidence type="ECO:0000313" key="17">
    <source>
        <dbReference type="Proteomes" id="UP000009080"/>
    </source>
</evidence>
<accession>C5BRV3</accession>
<evidence type="ECO:0000256" key="5">
    <source>
        <dbReference type="ARBA" id="ARBA00022692"/>
    </source>
</evidence>
<keyword evidence="9 11" id="KW-0472">Membrane</keyword>
<comment type="similarity">
    <text evidence="11 12">Belongs to the TonB-dependent receptor family.</text>
</comment>
<evidence type="ECO:0000256" key="1">
    <source>
        <dbReference type="ARBA" id="ARBA00004571"/>
    </source>
</evidence>
<dbReference type="PANTHER" id="PTHR32552">
    <property type="entry name" value="FERRICHROME IRON RECEPTOR-RELATED"/>
    <property type="match status" value="1"/>
</dbReference>
<dbReference type="HOGENOM" id="CLU_008287_15_1_6"/>
<evidence type="ECO:0000256" key="11">
    <source>
        <dbReference type="PROSITE-ProRule" id="PRU01360"/>
    </source>
</evidence>
<evidence type="ECO:0000256" key="2">
    <source>
        <dbReference type="ARBA" id="ARBA00022448"/>
    </source>
</evidence>
<keyword evidence="8 12" id="KW-0798">TonB box</keyword>
<proteinExistence type="inferred from homology"/>
<dbReference type="EMBL" id="CP001614">
    <property type="protein sequence ID" value="ACR12875.1"/>
    <property type="molecule type" value="Genomic_DNA"/>
</dbReference>
<dbReference type="InterPro" id="IPR012910">
    <property type="entry name" value="Plug_dom"/>
</dbReference>
<keyword evidence="6" id="KW-0408">Iron</keyword>
<evidence type="ECO:0000259" key="14">
    <source>
        <dbReference type="Pfam" id="PF00593"/>
    </source>
</evidence>
<keyword evidence="10 11" id="KW-0998">Cell outer membrane</keyword>
<keyword evidence="5 11" id="KW-0812">Transmembrane</keyword>
<evidence type="ECO:0000256" key="4">
    <source>
        <dbReference type="ARBA" id="ARBA00022496"/>
    </source>
</evidence>
<dbReference type="Proteomes" id="UP000009080">
    <property type="component" value="Chromosome"/>
</dbReference>
<organism evidence="16 17">
    <name type="scientific">Teredinibacter turnerae (strain ATCC 39867 / T7901)</name>
    <dbReference type="NCBI Taxonomy" id="377629"/>
    <lineage>
        <taxon>Bacteria</taxon>
        <taxon>Pseudomonadati</taxon>
        <taxon>Pseudomonadota</taxon>
        <taxon>Gammaproteobacteria</taxon>
        <taxon>Cellvibrionales</taxon>
        <taxon>Cellvibrionaceae</taxon>
        <taxon>Teredinibacter</taxon>
    </lineage>
</organism>
<name>C5BRV3_TERTT</name>
<evidence type="ECO:0000256" key="12">
    <source>
        <dbReference type="RuleBase" id="RU003357"/>
    </source>
</evidence>
<keyword evidence="3 11" id="KW-1134">Transmembrane beta strand</keyword>
<evidence type="ECO:0000256" key="6">
    <source>
        <dbReference type="ARBA" id="ARBA00023004"/>
    </source>
</evidence>
<dbReference type="KEGG" id="ttu:TERTU_1265"/>
<evidence type="ECO:0000256" key="9">
    <source>
        <dbReference type="ARBA" id="ARBA00023136"/>
    </source>
</evidence>
<dbReference type="InterPro" id="IPR000531">
    <property type="entry name" value="Beta-barrel_TonB"/>
</dbReference>
<evidence type="ECO:0000256" key="3">
    <source>
        <dbReference type="ARBA" id="ARBA00022452"/>
    </source>
</evidence>
<reference evidence="16 17" key="1">
    <citation type="journal article" date="2009" name="PLoS ONE">
        <title>The complete genome of Teredinibacter turnerae T7901: an intracellular endosymbiont of marine wood-boring bivalves (shipworms).</title>
        <authorList>
            <person name="Yang J.C."/>
            <person name="Madupu R."/>
            <person name="Durkin A.S."/>
            <person name="Ekborg N.A."/>
            <person name="Pedamallu C.S."/>
            <person name="Hostetler J.B."/>
            <person name="Radune D."/>
            <person name="Toms B.S."/>
            <person name="Henrissat B."/>
            <person name="Coutinho P.M."/>
            <person name="Schwarz S."/>
            <person name="Field L."/>
            <person name="Trindade-Silva A.E."/>
            <person name="Soares C.A.G."/>
            <person name="Elshahawi S."/>
            <person name="Hanora A."/>
            <person name="Schmidt E.W."/>
            <person name="Haygood M.G."/>
            <person name="Posfai J."/>
            <person name="Benner J."/>
            <person name="Madinger C."/>
            <person name="Nove J."/>
            <person name="Anton B."/>
            <person name="Chaudhary K."/>
            <person name="Foster J."/>
            <person name="Holman A."/>
            <person name="Kumar S."/>
            <person name="Lessard P.A."/>
            <person name="Luyten Y.A."/>
            <person name="Slatko B."/>
            <person name="Wood N."/>
            <person name="Wu B."/>
            <person name="Teplitski M."/>
            <person name="Mougous J.D."/>
            <person name="Ward N."/>
            <person name="Eisen J.A."/>
            <person name="Badger J.H."/>
            <person name="Distel D.L."/>
        </authorList>
    </citation>
    <scope>NUCLEOTIDE SEQUENCE [LARGE SCALE GENOMIC DNA]</scope>
    <source>
        <strain evidence="17">ATCC 39867 / T7901</strain>
    </source>
</reference>
<keyword evidence="2 11" id="KW-0813">Transport</keyword>
<feature type="chain" id="PRO_5002947118" evidence="13">
    <location>
        <begin position="35"/>
        <end position="756"/>
    </location>
</feature>
<dbReference type="PANTHER" id="PTHR32552:SF81">
    <property type="entry name" value="TONB-DEPENDENT OUTER MEMBRANE RECEPTOR"/>
    <property type="match status" value="1"/>
</dbReference>
<evidence type="ECO:0000313" key="16">
    <source>
        <dbReference type="EMBL" id="ACR12875.1"/>
    </source>
</evidence>
<evidence type="ECO:0000256" key="13">
    <source>
        <dbReference type="SAM" id="SignalP"/>
    </source>
</evidence>
<feature type="domain" description="TonB-dependent receptor plug" evidence="15">
    <location>
        <begin position="63"/>
        <end position="172"/>
    </location>
</feature>
<dbReference type="eggNOG" id="COG4772">
    <property type="taxonomic scope" value="Bacteria"/>
</dbReference>
<dbReference type="Pfam" id="PF07715">
    <property type="entry name" value="Plug"/>
    <property type="match status" value="1"/>
</dbReference>
<dbReference type="STRING" id="377629.TERTU_1265"/>
<feature type="signal peptide" evidence="13">
    <location>
        <begin position="1"/>
        <end position="34"/>
    </location>
</feature>
<evidence type="ECO:0000256" key="7">
    <source>
        <dbReference type="ARBA" id="ARBA00023065"/>
    </source>
</evidence>
<sequence>MKCKRNSTSLNNLKSKSFGVAILAQAIAMHSAQAETSDEQMDRSHRTQIEELVVTATKRATSQQDTPLAISAVKGDQLAQTQTFDVESLSRMDPSVQINNRGIGDNQIIVRGISSAGKPTVGLYYDEAVITGLGLDGGSDNQPNLGMHDVQRVEILKGPQGTLFGASSMSGTLRLVTNDANLSDVEGSVSFSAAGVSDGNPFYRGEAVVNLPIVTDKLAVRGVVWGDFGGGYIDKVSESGDVDENVNDQTVSGGKLLVGAQPTENLVVKASVIHQESEAEDSQYYEYSEGAYNNISPTLENFEDEIDLFSVVADYSADFGTFTATGSYLDRDMYLSRDSTPTAVFFGIPAWLAYHQDQQFSMFSSEFRFSSDFAGPVQLVSGVFFGGQEMDARNAALVADQESGEAACNFHADCVESGFAMDDINSGLSSSTVDQFAAFAETTIDFTDRFSSVIGVRYYEADIDEKRVSTQGLRFPSSPVQTDDVVQLEEQITEDEVSYNLALSYMLSESTTLYARAASGFRPGGVNNADTAAQYGITVPGQYDSDELWNYEVGAKSYLGQHLYGELTFYHIDWSRQQISATDPEGTFVYIANAGESTVDGVEAMLNADFSNGWTGNIGITYTDSKLAEDLPDSAETTGYSGDRLPYTARVAFSGQVQYEFELPKFGSNGFISTNFNYRGNSYTAFNEDDSNYQELHSYHLVSARAGIRRDTWELGMFIDNLTDEIPEIGLRVTGDGYRVYTTRPRTIGVNYKVWF</sequence>
<dbReference type="GO" id="GO:0006826">
    <property type="term" value="P:iron ion transport"/>
    <property type="evidence" value="ECO:0007669"/>
    <property type="project" value="UniProtKB-KW"/>
</dbReference>